<name>A0A2X4UVG2_9GAMM</name>
<evidence type="ECO:0000313" key="2">
    <source>
        <dbReference type="EMBL" id="SQI42883.1"/>
    </source>
</evidence>
<dbReference type="NCBIfam" id="TIGR02601">
    <property type="entry name" value="autotrns_rpt"/>
    <property type="match status" value="1"/>
</dbReference>
<dbReference type="KEGG" id="lri:NCTC12151_02775"/>
<sequence>MPNSASALTSTQYTLIHTSTPGGISGDFSSVSLGGASSSVDYVLLYGGKSASGQDYNVGFELTWLADEQRGNGAFTLAGVNDRFNVDISLGDRSGVFASDWDGKTLTKAGKGTLLLSRVNTYSGPTLIQQGTLETGVENAFGGALEGTDVFVGEGGTLNLNGFSQKIGNLTEADGWL</sequence>
<dbReference type="Proteomes" id="UP000249005">
    <property type="component" value="Chromosome 1"/>
</dbReference>
<accession>A0A2X4UVG2</accession>
<keyword evidence="3" id="KW-1185">Reference proteome</keyword>
<dbReference type="RefSeq" id="WP_111741164.1">
    <property type="nucleotide sequence ID" value="NZ_LR698987.1"/>
</dbReference>
<organism evidence="2 3">
    <name type="scientific">Leminorella richardii</name>
    <dbReference type="NCBI Taxonomy" id="158841"/>
    <lineage>
        <taxon>Bacteria</taxon>
        <taxon>Pseudomonadati</taxon>
        <taxon>Pseudomonadota</taxon>
        <taxon>Gammaproteobacteria</taxon>
        <taxon>Enterobacterales</taxon>
        <taxon>Budviciaceae</taxon>
        <taxon>Leminorella</taxon>
    </lineage>
</organism>
<reference evidence="2 3" key="1">
    <citation type="submission" date="2018-06" db="EMBL/GenBank/DDBJ databases">
        <authorList>
            <consortium name="Pathogen Informatics"/>
            <person name="Doyle S."/>
        </authorList>
    </citation>
    <scope>NUCLEOTIDE SEQUENCE [LARGE SCALE GENOMIC DNA]</scope>
    <source>
        <strain evidence="2 3">NCTC12151</strain>
    </source>
</reference>
<evidence type="ECO:0000313" key="3">
    <source>
        <dbReference type="Proteomes" id="UP000249005"/>
    </source>
</evidence>
<dbReference type="EMBL" id="LS483470">
    <property type="protein sequence ID" value="SQI42883.1"/>
    <property type="molecule type" value="Genomic_DNA"/>
</dbReference>
<dbReference type="Pfam" id="PF12951">
    <property type="entry name" value="PATR"/>
    <property type="match status" value="1"/>
</dbReference>
<protein>
    <submittedName>
        <fullName evidence="2">Outer membrane protein IcsA autotransporter</fullName>
    </submittedName>
</protein>
<proteinExistence type="predicted"/>
<keyword evidence="1" id="KW-0732">Signal</keyword>
<dbReference type="AlphaFoldDB" id="A0A2X4UVG2"/>
<evidence type="ECO:0000256" key="1">
    <source>
        <dbReference type="ARBA" id="ARBA00022729"/>
    </source>
</evidence>
<gene>
    <name evidence="2" type="primary">icsA_16</name>
    <name evidence="2" type="ORF">NCTC12151_02775</name>
</gene>
<dbReference type="InterPro" id="IPR013425">
    <property type="entry name" value="Autotrns_rpt"/>
</dbReference>